<dbReference type="GeneID" id="63782772"/>
<evidence type="ECO:0000256" key="4">
    <source>
        <dbReference type="ARBA" id="ARBA00023136"/>
    </source>
</evidence>
<dbReference type="Proteomes" id="UP000193685">
    <property type="component" value="Unassembled WGS sequence"/>
</dbReference>
<dbReference type="PANTHER" id="PTHR13259:SF1">
    <property type="entry name" value="BLADDER CANCER-ASSOCIATED PROTEIN"/>
    <property type="match status" value="1"/>
</dbReference>
<keyword evidence="3 5" id="KW-1133">Transmembrane helix</keyword>
<dbReference type="GO" id="GO:0016020">
    <property type="term" value="C:membrane"/>
    <property type="evidence" value="ECO:0007669"/>
    <property type="project" value="UniProtKB-SubCell"/>
</dbReference>
<comment type="subcellular location">
    <subcellularLocation>
        <location evidence="1">Membrane</location>
    </subcellularLocation>
</comment>
<organism evidence="6 7">
    <name type="scientific">Protomyces lactucae-debilis</name>
    <dbReference type="NCBI Taxonomy" id="2754530"/>
    <lineage>
        <taxon>Eukaryota</taxon>
        <taxon>Fungi</taxon>
        <taxon>Dikarya</taxon>
        <taxon>Ascomycota</taxon>
        <taxon>Taphrinomycotina</taxon>
        <taxon>Taphrinomycetes</taxon>
        <taxon>Taphrinales</taxon>
        <taxon>Protomycetaceae</taxon>
        <taxon>Protomyces</taxon>
    </lineage>
</organism>
<dbReference type="EMBL" id="MCFI01000022">
    <property type="protein sequence ID" value="ORY76640.1"/>
    <property type="molecule type" value="Genomic_DNA"/>
</dbReference>
<name>A0A1Y2EYJ6_PROLT</name>
<evidence type="ECO:0000256" key="5">
    <source>
        <dbReference type="SAM" id="Phobius"/>
    </source>
</evidence>
<evidence type="ECO:0000256" key="2">
    <source>
        <dbReference type="ARBA" id="ARBA00022692"/>
    </source>
</evidence>
<sequence length="121" mass="13248">MHCVRHYLALLCVASGGSAFFTLSLLLSTTLQHRPCAYCSVILLILIFTSSYWRDAPLLEFTTLAGFFDPVAWSTSTTATASTTTQDAAATVAMEGVGCLRRWMGGWSGELYNGRFLRIVL</sequence>
<keyword evidence="2 5" id="KW-0812">Transmembrane</keyword>
<comment type="caution">
    <text evidence="6">The sequence shown here is derived from an EMBL/GenBank/DDBJ whole genome shotgun (WGS) entry which is preliminary data.</text>
</comment>
<dbReference type="Pfam" id="PF06726">
    <property type="entry name" value="BC10"/>
    <property type="match status" value="1"/>
</dbReference>
<dbReference type="PANTHER" id="PTHR13259">
    <property type="entry name" value="BLADDER CANCER 10 KD PROTEIN HOMOLOG"/>
    <property type="match status" value="1"/>
</dbReference>
<accession>A0A1Y2EYJ6</accession>
<proteinExistence type="predicted"/>
<dbReference type="RefSeq" id="XP_040722720.1">
    <property type="nucleotide sequence ID" value="XM_040866173.1"/>
</dbReference>
<keyword evidence="7" id="KW-1185">Reference proteome</keyword>
<evidence type="ECO:0000256" key="1">
    <source>
        <dbReference type="ARBA" id="ARBA00004370"/>
    </source>
</evidence>
<gene>
    <name evidence="6" type="ORF">BCR37DRAFT_162349</name>
</gene>
<keyword evidence="4 5" id="KW-0472">Membrane</keyword>
<evidence type="ECO:0000313" key="6">
    <source>
        <dbReference type="EMBL" id="ORY76640.1"/>
    </source>
</evidence>
<evidence type="ECO:0000313" key="7">
    <source>
        <dbReference type="Proteomes" id="UP000193685"/>
    </source>
</evidence>
<feature type="transmembrane region" description="Helical" evidence="5">
    <location>
        <begin position="35"/>
        <end position="53"/>
    </location>
</feature>
<evidence type="ECO:0000256" key="3">
    <source>
        <dbReference type="ARBA" id="ARBA00022989"/>
    </source>
</evidence>
<dbReference type="OrthoDB" id="5563033at2759"/>
<dbReference type="SMART" id="SM01396">
    <property type="entry name" value="BC10"/>
    <property type="match status" value="1"/>
</dbReference>
<dbReference type="InterPro" id="IPR009598">
    <property type="entry name" value="BCALP"/>
</dbReference>
<dbReference type="AlphaFoldDB" id="A0A1Y2EYJ6"/>
<protein>
    <submittedName>
        <fullName evidence="6">Uncharacterized protein</fullName>
    </submittedName>
</protein>
<reference evidence="6 7" key="1">
    <citation type="submission" date="2016-07" db="EMBL/GenBank/DDBJ databases">
        <title>Pervasive Adenine N6-methylation of Active Genes in Fungi.</title>
        <authorList>
            <consortium name="DOE Joint Genome Institute"/>
            <person name="Mondo S.J."/>
            <person name="Dannebaum R.O."/>
            <person name="Kuo R.C."/>
            <person name="Labutti K."/>
            <person name="Haridas S."/>
            <person name="Kuo A."/>
            <person name="Salamov A."/>
            <person name="Ahrendt S.R."/>
            <person name="Lipzen A."/>
            <person name="Sullivan W."/>
            <person name="Andreopoulos W.B."/>
            <person name="Clum A."/>
            <person name="Lindquist E."/>
            <person name="Daum C."/>
            <person name="Ramamoorthy G.K."/>
            <person name="Gryganskyi A."/>
            <person name="Culley D."/>
            <person name="Magnuson J.K."/>
            <person name="James T.Y."/>
            <person name="O'Malley M.A."/>
            <person name="Stajich J.E."/>
            <person name="Spatafora J.W."/>
            <person name="Visel A."/>
            <person name="Grigoriev I.V."/>
        </authorList>
    </citation>
    <scope>NUCLEOTIDE SEQUENCE [LARGE SCALE GENOMIC DNA]</scope>
    <source>
        <strain evidence="6 7">12-1054</strain>
    </source>
</reference>
<feature type="transmembrane region" description="Helical" evidence="5">
    <location>
        <begin position="6"/>
        <end position="28"/>
    </location>
</feature>